<feature type="signal peptide" evidence="2">
    <location>
        <begin position="1"/>
        <end position="24"/>
    </location>
</feature>
<dbReference type="EnsemblMetazoa" id="XM_014391289.2">
    <property type="protein sequence ID" value="XP_014246775.1"/>
    <property type="gene ID" value="LOC106665080"/>
</dbReference>
<feature type="compositionally biased region" description="Basic and acidic residues" evidence="1">
    <location>
        <begin position="118"/>
        <end position="131"/>
    </location>
</feature>
<dbReference type="EnsemblMetazoa" id="XM_014391297.2">
    <property type="protein sequence ID" value="XP_014246783.1"/>
    <property type="gene ID" value="LOC106665080"/>
</dbReference>
<dbReference type="RefSeq" id="XP_014246783.1">
    <property type="nucleotide sequence ID" value="XM_014391297.2"/>
</dbReference>
<dbReference type="RefSeq" id="XP_014246775.1">
    <property type="nucleotide sequence ID" value="XM_014391289.2"/>
</dbReference>
<evidence type="ECO:0000313" key="4">
    <source>
        <dbReference type="Proteomes" id="UP000494040"/>
    </source>
</evidence>
<dbReference type="AlphaFoldDB" id="A0A8I6TFK9"/>
<dbReference type="Proteomes" id="UP000494040">
    <property type="component" value="Unassembled WGS sequence"/>
</dbReference>
<feature type="compositionally biased region" description="Basic and acidic residues" evidence="1">
    <location>
        <begin position="52"/>
        <end position="69"/>
    </location>
</feature>
<evidence type="ECO:0000313" key="3">
    <source>
        <dbReference type="EnsemblMetazoa" id="XP_014246775.1"/>
    </source>
</evidence>
<keyword evidence="2" id="KW-0732">Signal</keyword>
<name>A0A8I6TFK9_CIMLE</name>
<evidence type="ECO:0000256" key="2">
    <source>
        <dbReference type="SAM" id="SignalP"/>
    </source>
</evidence>
<organism evidence="3 4">
    <name type="scientific">Cimex lectularius</name>
    <name type="common">Bed bug</name>
    <name type="synonym">Acanthia lectularia</name>
    <dbReference type="NCBI Taxonomy" id="79782"/>
    <lineage>
        <taxon>Eukaryota</taxon>
        <taxon>Metazoa</taxon>
        <taxon>Ecdysozoa</taxon>
        <taxon>Arthropoda</taxon>
        <taxon>Hexapoda</taxon>
        <taxon>Insecta</taxon>
        <taxon>Pterygota</taxon>
        <taxon>Neoptera</taxon>
        <taxon>Paraneoptera</taxon>
        <taxon>Hemiptera</taxon>
        <taxon>Heteroptera</taxon>
        <taxon>Panheteroptera</taxon>
        <taxon>Cimicomorpha</taxon>
        <taxon>Cimicidae</taxon>
        <taxon>Cimex</taxon>
    </lineage>
</organism>
<dbReference type="GeneID" id="106665080"/>
<feature type="compositionally biased region" description="Polar residues" evidence="1">
    <location>
        <begin position="208"/>
        <end position="220"/>
    </location>
</feature>
<evidence type="ECO:0000256" key="1">
    <source>
        <dbReference type="SAM" id="MobiDB-lite"/>
    </source>
</evidence>
<feature type="region of interest" description="Disordered" evidence="1">
    <location>
        <begin position="46"/>
        <end position="134"/>
    </location>
</feature>
<keyword evidence="4" id="KW-1185">Reference proteome</keyword>
<feature type="chain" id="PRO_5036269626" evidence="2">
    <location>
        <begin position="25"/>
        <end position="440"/>
    </location>
</feature>
<protein>
    <submittedName>
        <fullName evidence="3">Uncharacterized protein</fullName>
    </submittedName>
</protein>
<reference evidence="3" key="1">
    <citation type="submission" date="2022-01" db="UniProtKB">
        <authorList>
            <consortium name="EnsemblMetazoa"/>
        </authorList>
    </citation>
    <scope>IDENTIFICATION</scope>
</reference>
<accession>A0A8I6TFK9</accession>
<feature type="region of interest" description="Disordered" evidence="1">
    <location>
        <begin position="203"/>
        <end position="230"/>
    </location>
</feature>
<proteinExistence type="predicted"/>
<sequence length="440" mass="49650">MLCFRLRTIAVFLCVAVLLELSEADVLINQRDDSFFDRFTGLTSHVRKARSRQNEETKDDAYESGKEGYDGSQYVQRSKEGLQVSETKRHETDSNNQNSRSRRNEGKDQGEVNNQTDKNQDSDTNRKDNTDKQTYNTLLTVLPSGGQGNKGKWSCTLYRCRPTNVTNKDQRGNGNARICPLVLNLRDHGSFARPFPVFVFRNDKPENQKTNSAPTDQVNEQTDDGKSMEDKRHQGVQTFTGPMIFAPCQNWFNQGRHFYTGNPFSSNRGHNPSVAISTYRTNEQNEEEVLTLYKDKDQNGSSVQTENPVPHQNLIAPGAVYTLNPSSFGPGQSPNANPNAALSTYKAIEHTKEEISTEDKNKLQNAARVQTANTVPHQNLIAPGTTLTGYPFSFQQPCHFDFGCNCGSYCDQPYFYNCPDNFFGDPMDYFADDFFSPSFM</sequence>